<gene>
    <name evidence="1" type="ORF">TSPGSL018_2753</name>
</gene>
<feature type="non-terminal residue" evidence="1">
    <location>
        <position position="1"/>
    </location>
</feature>
<dbReference type="EMBL" id="GBEZ01015062">
    <property type="protein sequence ID" value="JAC71070.1"/>
    <property type="molecule type" value="Transcribed_RNA"/>
</dbReference>
<evidence type="ECO:0000313" key="1">
    <source>
        <dbReference type="EMBL" id="JAC71070.1"/>
    </source>
</evidence>
<protein>
    <submittedName>
        <fullName evidence="1">Uncharacterized protein</fullName>
    </submittedName>
</protein>
<sequence>KPAPGRGRAAQPLPQRRLWARNDRIELPSIQIYAPNIRVWSDIVEDDEAEGNQQQTDEIADKEEVHDGLKELRSFNDRVKQIWDARRGRDLL</sequence>
<dbReference type="AlphaFoldDB" id="A0A061RK93"/>
<name>A0A061RK93_9CHLO</name>
<feature type="non-terminal residue" evidence="1">
    <location>
        <position position="92"/>
    </location>
</feature>
<reference evidence="1" key="1">
    <citation type="submission" date="2014-05" db="EMBL/GenBank/DDBJ databases">
        <title>The transcriptome of the halophilic microalga Tetraselmis sp. GSL018 isolated from the Great Salt Lake, Utah.</title>
        <authorList>
            <person name="Jinkerson R.E."/>
            <person name="D'Adamo S."/>
            <person name="Posewitz M.C."/>
        </authorList>
    </citation>
    <scope>NUCLEOTIDE SEQUENCE</scope>
    <source>
        <strain evidence="1">GSL018</strain>
    </source>
</reference>
<organism evidence="1">
    <name type="scientific">Tetraselmis sp. GSL018</name>
    <dbReference type="NCBI Taxonomy" id="582737"/>
    <lineage>
        <taxon>Eukaryota</taxon>
        <taxon>Viridiplantae</taxon>
        <taxon>Chlorophyta</taxon>
        <taxon>core chlorophytes</taxon>
        <taxon>Chlorodendrophyceae</taxon>
        <taxon>Chlorodendrales</taxon>
        <taxon>Chlorodendraceae</taxon>
        <taxon>Tetraselmis</taxon>
    </lineage>
</organism>
<proteinExistence type="predicted"/>
<accession>A0A061RK93</accession>